<dbReference type="Proteomes" id="UP000606935">
    <property type="component" value="Unassembled WGS sequence"/>
</dbReference>
<dbReference type="PANTHER" id="PTHR33909:SF1">
    <property type="entry name" value="SEC TRANSLOCON ACCESSORY COMPLEX SUBUNIT YAJC"/>
    <property type="match status" value="1"/>
</dbReference>
<keyword evidence="4" id="KW-0813">Transport</keyword>
<comment type="subcellular location">
    <subcellularLocation>
        <location evidence="1">Cell membrane</location>
        <topology evidence="1">Single-pass membrane protein</topology>
    </subcellularLocation>
</comment>
<dbReference type="GO" id="GO:0015031">
    <property type="term" value="P:protein transport"/>
    <property type="evidence" value="ECO:0007669"/>
    <property type="project" value="UniProtKB-KW"/>
</dbReference>
<reference evidence="12" key="1">
    <citation type="journal article" date="2014" name="Int. J. Syst. Evol. Microbiol.">
        <title>Complete genome sequence of Corynebacterium casei LMG S-19264T (=DSM 44701T), isolated from a smear-ripened cheese.</title>
        <authorList>
            <consortium name="US DOE Joint Genome Institute (JGI-PGF)"/>
            <person name="Walter F."/>
            <person name="Albersmeier A."/>
            <person name="Kalinowski J."/>
            <person name="Ruckert C."/>
        </authorList>
    </citation>
    <scope>NUCLEOTIDE SEQUENCE</scope>
    <source>
        <strain evidence="12">CGMCC 1.7086</strain>
    </source>
</reference>
<keyword evidence="5" id="KW-1003">Cell membrane</keyword>
<dbReference type="RefSeq" id="WP_188691971.1">
    <property type="nucleotide sequence ID" value="NZ_BMLS01000002.1"/>
</dbReference>
<evidence type="ECO:0000256" key="7">
    <source>
        <dbReference type="ARBA" id="ARBA00022927"/>
    </source>
</evidence>
<dbReference type="GO" id="GO:0005886">
    <property type="term" value="C:plasma membrane"/>
    <property type="evidence" value="ECO:0007669"/>
    <property type="project" value="UniProtKB-SubCell"/>
</dbReference>
<organism evidence="12 13">
    <name type="scientific">Bowmanella pacifica</name>
    <dbReference type="NCBI Taxonomy" id="502051"/>
    <lineage>
        <taxon>Bacteria</taxon>
        <taxon>Pseudomonadati</taxon>
        <taxon>Pseudomonadota</taxon>
        <taxon>Gammaproteobacteria</taxon>
        <taxon>Alteromonadales</taxon>
        <taxon>Alteromonadaceae</taxon>
        <taxon>Bowmanella</taxon>
    </lineage>
</organism>
<evidence type="ECO:0000256" key="4">
    <source>
        <dbReference type="ARBA" id="ARBA00022448"/>
    </source>
</evidence>
<reference evidence="12" key="2">
    <citation type="submission" date="2020-09" db="EMBL/GenBank/DDBJ databases">
        <authorList>
            <person name="Sun Q."/>
            <person name="Zhou Y."/>
        </authorList>
    </citation>
    <scope>NUCLEOTIDE SEQUENCE</scope>
    <source>
        <strain evidence="12">CGMCC 1.7086</strain>
    </source>
</reference>
<dbReference type="AlphaFoldDB" id="A0A917YUX6"/>
<dbReference type="PANTHER" id="PTHR33909">
    <property type="entry name" value="SEC TRANSLOCON ACCESSORY COMPLEX SUBUNIT YAJC"/>
    <property type="match status" value="1"/>
</dbReference>
<evidence type="ECO:0000256" key="6">
    <source>
        <dbReference type="ARBA" id="ARBA00022692"/>
    </source>
</evidence>
<keyword evidence="9" id="KW-0811">Translocation</keyword>
<keyword evidence="7" id="KW-0653">Protein transport</keyword>
<accession>A0A917YUX6</accession>
<dbReference type="InterPro" id="IPR003849">
    <property type="entry name" value="Preprotein_translocase_YajC"/>
</dbReference>
<keyword evidence="13" id="KW-1185">Reference proteome</keyword>
<evidence type="ECO:0000256" key="5">
    <source>
        <dbReference type="ARBA" id="ARBA00022475"/>
    </source>
</evidence>
<evidence type="ECO:0000313" key="12">
    <source>
        <dbReference type="EMBL" id="GGO67054.1"/>
    </source>
</evidence>
<comment type="caution">
    <text evidence="12">The sequence shown here is derived from an EMBL/GenBank/DDBJ whole genome shotgun (WGS) entry which is preliminary data.</text>
</comment>
<dbReference type="EMBL" id="BMLS01000002">
    <property type="protein sequence ID" value="GGO67054.1"/>
    <property type="molecule type" value="Genomic_DNA"/>
</dbReference>
<evidence type="ECO:0000313" key="13">
    <source>
        <dbReference type="Proteomes" id="UP000606935"/>
    </source>
</evidence>
<evidence type="ECO:0000256" key="1">
    <source>
        <dbReference type="ARBA" id="ARBA00004162"/>
    </source>
</evidence>
<keyword evidence="8 11" id="KW-1133">Transmembrane helix</keyword>
<evidence type="ECO:0000256" key="10">
    <source>
        <dbReference type="ARBA" id="ARBA00023136"/>
    </source>
</evidence>
<evidence type="ECO:0000256" key="3">
    <source>
        <dbReference type="ARBA" id="ARBA00014962"/>
    </source>
</evidence>
<evidence type="ECO:0000256" key="8">
    <source>
        <dbReference type="ARBA" id="ARBA00022989"/>
    </source>
</evidence>
<dbReference type="PRINTS" id="PR01853">
    <property type="entry name" value="YAJCTRNLCASE"/>
</dbReference>
<feature type="transmembrane region" description="Helical" evidence="11">
    <location>
        <begin position="20"/>
        <end position="39"/>
    </location>
</feature>
<dbReference type="SMART" id="SM01323">
    <property type="entry name" value="YajC"/>
    <property type="match status" value="1"/>
</dbReference>
<dbReference type="Pfam" id="PF02699">
    <property type="entry name" value="YajC"/>
    <property type="match status" value="1"/>
</dbReference>
<dbReference type="NCBIfam" id="TIGR00739">
    <property type="entry name" value="yajC"/>
    <property type="match status" value="1"/>
</dbReference>
<keyword evidence="10 11" id="KW-0472">Membrane</keyword>
<evidence type="ECO:0000256" key="2">
    <source>
        <dbReference type="ARBA" id="ARBA00006742"/>
    </source>
</evidence>
<keyword evidence="6 11" id="KW-0812">Transmembrane</keyword>
<comment type="similarity">
    <text evidence="2">Belongs to the YajC family.</text>
</comment>
<proteinExistence type="inferred from homology"/>
<gene>
    <name evidence="12" type="primary">yajC</name>
    <name evidence="12" type="ORF">GCM10010982_12590</name>
</gene>
<name>A0A917YUX6_9ALTE</name>
<sequence>MSLFISNAYAQEAAVGQQGGGFEMIIMLGVFGLIFYFMLYRPQAKRVKEHKNLISSLGKGDEVLTQGGLVGRITKVGDDKDFIEIALNDTTNIVVQKASVSAVLPKGTMKNI</sequence>
<protein>
    <recommendedName>
        <fullName evidence="3">Sec translocon accessory complex subunit YajC</fullName>
    </recommendedName>
</protein>
<evidence type="ECO:0000256" key="11">
    <source>
        <dbReference type="SAM" id="Phobius"/>
    </source>
</evidence>
<evidence type="ECO:0000256" key="9">
    <source>
        <dbReference type="ARBA" id="ARBA00023010"/>
    </source>
</evidence>